<gene>
    <name evidence="8 10" type="primary">xylB</name>
    <name evidence="13" type="ORF">SAMN05216469_106202</name>
</gene>
<evidence type="ECO:0000256" key="10">
    <source>
        <dbReference type="RuleBase" id="RU364073"/>
    </source>
</evidence>
<evidence type="ECO:0000256" key="9">
    <source>
        <dbReference type="RuleBase" id="RU003733"/>
    </source>
</evidence>
<dbReference type="InterPro" id="IPR006000">
    <property type="entry name" value="Xylulokinase"/>
</dbReference>
<keyword evidence="4 8" id="KW-0547">Nucleotide-binding</keyword>
<dbReference type="GO" id="GO:0042732">
    <property type="term" value="P:D-xylose metabolic process"/>
    <property type="evidence" value="ECO:0007669"/>
    <property type="project" value="UniProtKB-KW"/>
</dbReference>
<dbReference type="GO" id="GO:0005998">
    <property type="term" value="P:xylulose catabolic process"/>
    <property type="evidence" value="ECO:0007669"/>
    <property type="project" value="UniProtKB-UniRule"/>
</dbReference>
<keyword evidence="7 8" id="KW-0119">Carbohydrate metabolism</keyword>
<feature type="site" description="Important for activity" evidence="8">
    <location>
        <position position="8"/>
    </location>
</feature>
<dbReference type="EMBL" id="FOAT01000006">
    <property type="protein sequence ID" value="SEK85522.1"/>
    <property type="molecule type" value="Genomic_DNA"/>
</dbReference>
<keyword evidence="2 8" id="KW-0859">Xylose metabolism</keyword>
<proteinExistence type="inferred from homology"/>
<sequence>MAYVIGVDCGTSGTKTVLFDEKGTVIASKTIEYPMYQPKNGYAEQEPADWANAMINTIKAVMAQSGVKKEDVKGIGISGQMHGLVMLDKDNNVLRKSIIWCDQRTEKEVAWMTEKVGTEKLIQITANPALTGWTAAKILWVKNNEPEVYEKVAHILLPKDYLRFVLTHEYATEVSDASGMQLLDVPNRKWSDELLSVFEIDKNWLGKVYESCEVTGKLTKAMADELGLCEGTIVVGGAGDNAGAAIGTGVCEDGKAFTTIGTSGVVFAHTSNISIDPKGRVHTCCAAVPNSWHVMGVTQGAGLSLKWFRDNFCNAEKETAKYMGVDEYYLMDKQAESVPVGANRLLYLPYLMGERTPHLDPNARGVFFGLSAMHTKKEMLRAVMEGVSYSLRDCVEVFREMDINVSDMMACGGGGSSPLWRSMLADLYNCPVKTASSKEGPALGVALLSMVGAGIYSSVPEACKAVVRTDKVQEPNGATVPEYEKFYQLYREIYPALKAEFSKLAKL</sequence>
<dbReference type="InterPro" id="IPR018485">
    <property type="entry name" value="FGGY_C"/>
</dbReference>
<dbReference type="InterPro" id="IPR000577">
    <property type="entry name" value="Carb_kinase_FGGY"/>
</dbReference>
<keyword evidence="3 8" id="KW-0808">Transferase</keyword>
<comment type="catalytic activity">
    <reaction evidence="8 10">
        <text>D-xylulose + ATP = D-xylulose 5-phosphate + ADP + H(+)</text>
        <dbReference type="Rhea" id="RHEA:10964"/>
        <dbReference type="ChEBI" id="CHEBI:15378"/>
        <dbReference type="ChEBI" id="CHEBI:17140"/>
        <dbReference type="ChEBI" id="CHEBI:30616"/>
        <dbReference type="ChEBI" id="CHEBI:57737"/>
        <dbReference type="ChEBI" id="CHEBI:456216"/>
        <dbReference type="EC" id="2.7.1.17"/>
    </reaction>
</comment>
<evidence type="ECO:0000313" key="14">
    <source>
        <dbReference type="Proteomes" id="UP000186015"/>
    </source>
</evidence>
<dbReference type="EC" id="2.7.1.17" evidence="8 10"/>
<dbReference type="OrthoDB" id="9805576at2"/>
<evidence type="ECO:0000313" key="13">
    <source>
        <dbReference type="EMBL" id="SEK85522.1"/>
    </source>
</evidence>
<evidence type="ECO:0000256" key="3">
    <source>
        <dbReference type="ARBA" id="ARBA00022679"/>
    </source>
</evidence>
<dbReference type="InterPro" id="IPR043129">
    <property type="entry name" value="ATPase_NBD"/>
</dbReference>
<feature type="active site" description="Proton acceptor" evidence="8">
    <location>
        <position position="240"/>
    </location>
</feature>
<dbReference type="PIRSF" id="PIRSF000538">
    <property type="entry name" value="GlpK"/>
    <property type="match status" value="1"/>
</dbReference>
<feature type="domain" description="Carbohydrate kinase FGGY C-terminal" evidence="12">
    <location>
        <begin position="258"/>
        <end position="452"/>
    </location>
</feature>
<dbReference type="InterPro" id="IPR018484">
    <property type="entry name" value="FGGY_N"/>
</dbReference>
<evidence type="ECO:0000256" key="4">
    <source>
        <dbReference type="ARBA" id="ARBA00022741"/>
    </source>
</evidence>
<organism evidence="13 14">
    <name type="scientific">Ruminococcus albus</name>
    <dbReference type="NCBI Taxonomy" id="1264"/>
    <lineage>
        <taxon>Bacteria</taxon>
        <taxon>Bacillati</taxon>
        <taxon>Bacillota</taxon>
        <taxon>Clostridia</taxon>
        <taxon>Eubacteriales</taxon>
        <taxon>Oscillospiraceae</taxon>
        <taxon>Ruminococcus</taxon>
    </lineage>
</organism>
<protein>
    <recommendedName>
        <fullName evidence="8 10">Xylulose kinase</fullName>
        <shortName evidence="8 10">Xylulokinase</shortName>
        <ecNumber evidence="8 10">2.7.1.17</ecNumber>
    </recommendedName>
</protein>
<accession>A0A1H7KFH3</accession>
<dbReference type="GO" id="GO:0005524">
    <property type="term" value="F:ATP binding"/>
    <property type="evidence" value="ECO:0007669"/>
    <property type="project" value="UniProtKB-UniRule"/>
</dbReference>
<dbReference type="CDD" id="cd07808">
    <property type="entry name" value="ASKHA_NBD_FGGY_EcXK-like"/>
    <property type="match status" value="1"/>
</dbReference>
<feature type="domain" description="Carbohydrate kinase FGGY N-terminal" evidence="11">
    <location>
        <begin position="3"/>
        <end position="247"/>
    </location>
</feature>
<dbReference type="PROSITE" id="PS00445">
    <property type="entry name" value="FGGY_KINASES_2"/>
    <property type="match status" value="1"/>
</dbReference>
<dbReference type="InterPro" id="IPR050406">
    <property type="entry name" value="FGGY_Carb_Kinase"/>
</dbReference>
<dbReference type="HAMAP" id="MF_02220">
    <property type="entry name" value="XylB"/>
    <property type="match status" value="1"/>
</dbReference>
<evidence type="ECO:0000256" key="1">
    <source>
        <dbReference type="ARBA" id="ARBA00009156"/>
    </source>
</evidence>
<keyword evidence="6 8" id="KW-0067">ATP-binding</keyword>
<dbReference type="SUPFAM" id="SSF53067">
    <property type="entry name" value="Actin-like ATPase domain"/>
    <property type="match status" value="2"/>
</dbReference>
<evidence type="ECO:0000256" key="7">
    <source>
        <dbReference type="ARBA" id="ARBA00023277"/>
    </source>
</evidence>
<feature type="binding site" evidence="8">
    <location>
        <begin position="81"/>
        <end position="82"/>
    </location>
    <ligand>
        <name>substrate</name>
    </ligand>
</feature>
<evidence type="ECO:0000256" key="5">
    <source>
        <dbReference type="ARBA" id="ARBA00022777"/>
    </source>
</evidence>
<comment type="function">
    <text evidence="8">Catalyzes the phosphorylation of D-xylulose to D-xylulose 5-phosphate.</text>
</comment>
<dbReference type="PANTHER" id="PTHR43095:SF5">
    <property type="entry name" value="XYLULOSE KINASE"/>
    <property type="match status" value="1"/>
</dbReference>
<dbReference type="NCBIfam" id="TIGR01312">
    <property type="entry name" value="XylB"/>
    <property type="match status" value="1"/>
</dbReference>
<comment type="similarity">
    <text evidence="1 8 9">Belongs to the FGGY kinase family.</text>
</comment>
<dbReference type="GO" id="GO:0004856">
    <property type="term" value="F:D-xylulokinase activity"/>
    <property type="evidence" value="ECO:0007669"/>
    <property type="project" value="UniProtKB-UniRule"/>
</dbReference>
<dbReference type="Proteomes" id="UP000186015">
    <property type="component" value="Unassembled WGS sequence"/>
</dbReference>
<evidence type="ECO:0000259" key="12">
    <source>
        <dbReference type="Pfam" id="PF02782"/>
    </source>
</evidence>
<reference evidence="13 14" key="1">
    <citation type="submission" date="2016-10" db="EMBL/GenBank/DDBJ databases">
        <authorList>
            <person name="de Groot N.N."/>
        </authorList>
    </citation>
    <scope>NUCLEOTIDE SEQUENCE [LARGE SCALE GENOMIC DNA]</scope>
    <source>
        <strain evidence="13 14">KH2T6</strain>
    </source>
</reference>
<dbReference type="PROSITE" id="PS00933">
    <property type="entry name" value="FGGY_KINASES_1"/>
    <property type="match status" value="1"/>
</dbReference>
<dbReference type="Gene3D" id="3.30.420.40">
    <property type="match status" value="2"/>
</dbReference>
<keyword evidence="5 8" id="KW-0418">Kinase</keyword>
<name>A0A1H7KFH3_RUMAL</name>
<dbReference type="AlphaFoldDB" id="A0A1H7KFH3"/>
<evidence type="ECO:0000256" key="8">
    <source>
        <dbReference type="HAMAP-Rule" id="MF_02220"/>
    </source>
</evidence>
<dbReference type="RefSeq" id="WP_074832907.1">
    <property type="nucleotide sequence ID" value="NZ_FOAT01000006.1"/>
</dbReference>
<evidence type="ECO:0000259" key="11">
    <source>
        <dbReference type="Pfam" id="PF00370"/>
    </source>
</evidence>
<dbReference type="Pfam" id="PF00370">
    <property type="entry name" value="FGGY_N"/>
    <property type="match status" value="1"/>
</dbReference>
<evidence type="ECO:0000256" key="2">
    <source>
        <dbReference type="ARBA" id="ARBA00022629"/>
    </source>
</evidence>
<dbReference type="PANTHER" id="PTHR43095">
    <property type="entry name" value="SUGAR KINASE"/>
    <property type="match status" value="1"/>
</dbReference>
<dbReference type="Pfam" id="PF02782">
    <property type="entry name" value="FGGY_C"/>
    <property type="match status" value="1"/>
</dbReference>
<dbReference type="InterPro" id="IPR018483">
    <property type="entry name" value="Carb_kinase_FGGY_CS"/>
</dbReference>
<evidence type="ECO:0000256" key="6">
    <source>
        <dbReference type="ARBA" id="ARBA00022840"/>
    </source>
</evidence>